<protein>
    <submittedName>
        <fullName evidence="2">Uncharacterized protein</fullName>
    </submittedName>
</protein>
<name>A0A8J5W435_ZIZPA</name>
<reference evidence="2" key="2">
    <citation type="submission" date="2021-02" db="EMBL/GenBank/DDBJ databases">
        <authorList>
            <person name="Kimball J.A."/>
            <person name="Haas M.W."/>
            <person name="Macchietto M."/>
            <person name="Kono T."/>
            <person name="Duquette J."/>
            <person name="Shao M."/>
        </authorList>
    </citation>
    <scope>NUCLEOTIDE SEQUENCE</scope>
    <source>
        <tissue evidence="2">Fresh leaf tissue</tissue>
    </source>
</reference>
<accession>A0A8J5W435</accession>
<organism evidence="2 3">
    <name type="scientific">Zizania palustris</name>
    <name type="common">Northern wild rice</name>
    <dbReference type="NCBI Taxonomy" id="103762"/>
    <lineage>
        <taxon>Eukaryota</taxon>
        <taxon>Viridiplantae</taxon>
        <taxon>Streptophyta</taxon>
        <taxon>Embryophyta</taxon>
        <taxon>Tracheophyta</taxon>
        <taxon>Spermatophyta</taxon>
        <taxon>Magnoliopsida</taxon>
        <taxon>Liliopsida</taxon>
        <taxon>Poales</taxon>
        <taxon>Poaceae</taxon>
        <taxon>BOP clade</taxon>
        <taxon>Oryzoideae</taxon>
        <taxon>Oryzeae</taxon>
        <taxon>Zizaniinae</taxon>
        <taxon>Zizania</taxon>
    </lineage>
</organism>
<keyword evidence="3" id="KW-1185">Reference proteome</keyword>
<sequence>MAARLMAERERCALPLERFPPATPPLVVSRQDLLRAAEPSAPRKFAQSGGVGREKRSSPRAAGFGDPLRRC</sequence>
<reference evidence="2" key="1">
    <citation type="journal article" date="2021" name="bioRxiv">
        <title>Whole Genome Assembly and Annotation of Northern Wild Rice, Zizania palustris L., Supports a Whole Genome Duplication in the Zizania Genus.</title>
        <authorList>
            <person name="Haas M."/>
            <person name="Kono T."/>
            <person name="Macchietto M."/>
            <person name="Millas R."/>
            <person name="McGilp L."/>
            <person name="Shao M."/>
            <person name="Duquette J."/>
            <person name="Hirsch C.N."/>
            <person name="Kimball J."/>
        </authorList>
    </citation>
    <scope>NUCLEOTIDE SEQUENCE</scope>
    <source>
        <tissue evidence="2">Fresh leaf tissue</tissue>
    </source>
</reference>
<gene>
    <name evidence="2" type="ORF">GUJ93_ZPchr0007g6315</name>
</gene>
<dbReference type="Proteomes" id="UP000729402">
    <property type="component" value="Unassembled WGS sequence"/>
</dbReference>
<feature type="region of interest" description="Disordered" evidence="1">
    <location>
        <begin position="38"/>
        <end position="71"/>
    </location>
</feature>
<comment type="caution">
    <text evidence="2">The sequence shown here is derived from an EMBL/GenBank/DDBJ whole genome shotgun (WGS) entry which is preliminary data.</text>
</comment>
<evidence type="ECO:0000256" key="1">
    <source>
        <dbReference type="SAM" id="MobiDB-lite"/>
    </source>
</evidence>
<dbReference type="EMBL" id="JAAALK010000282">
    <property type="protein sequence ID" value="KAG8077523.1"/>
    <property type="molecule type" value="Genomic_DNA"/>
</dbReference>
<evidence type="ECO:0000313" key="2">
    <source>
        <dbReference type="EMBL" id="KAG8077523.1"/>
    </source>
</evidence>
<proteinExistence type="predicted"/>
<evidence type="ECO:0000313" key="3">
    <source>
        <dbReference type="Proteomes" id="UP000729402"/>
    </source>
</evidence>
<dbReference type="AlphaFoldDB" id="A0A8J5W435"/>